<dbReference type="Proteomes" id="UP000202259">
    <property type="component" value="Chromosome"/>
</dbReference>
<dbReference type="GO" id="GO:0006351">
    <property type="term" value="P:DNA-templated transcription"/>
    <property type="evidence" value="ECO:0007669"/>
    <property type="project" value="TreeGrafter"/>
</dbReference>
<proteinExistence type="inferred from homology"/>
<evidence type="ECO:0000256" key="4">
    <source>
        <dbReference type="ARBA" id="ARBA00023163"/>
    </source>
</evidence>
<dbReference type="InterPro" id="IPR005119">
    <property type="entry name" value="LysR_subst-bd"/>
</dbReference>
<dbReference type="Pfam" id="PF03466">
    <property type="entry name" value="LysR_substrate"/>
    <property type="match status" value="1"/>
</dbReference>
<reference evidence="6 7" key="1">
    <citation type="submission" date="2017-08" db="EMBL/GenBank/DDBJ databases">
        <title>Complete genome of Colwellia sp. NB097-1, a psychrophile bacterium ioslated from Bering Sea.</title>
        <authorList>
            <person name="Chen X."/>
        </authorList>
    </citation>
    <scope>NUCLEOTIDE SEQUENCE [LARGE SCALE GENOMIC DNA]</scope>
    <source>
        <strain evidence="6 7">NB097-1</strain>
    </source>
</reference>
<evidence type="ECO:0000256" key="3">
    <source>
        <dbReference type="ARBA" id="ARBA00023125"/>
    </source>
</evidence>
<dbReference type="FunFam" id="1.10.10.10:FF:000001">
    <property type="entry name" value="LysR family transcriptional regulator"/>
    <property type="match status" value="1"/>
</dbReference>
<dbReference type="SUPFAM" id="SSF46785">
    <property type="entry name" value="Winged helix' DNA-binding domain"/>
    <property type="match status" value="1"/>
</dbReference>
<evidence type="ECO:0000313" key="6">
    <source>
        <dbReference type="EMBL" id="ASP48869.1"/>
    </source>
</evidence>
<dbReference type="RefSeq" id="WP_081152507.1">
    <property type="nucleotide sequence ID" value="NZ_CP020465.1"/>
</dbReference>
<keyword evidence="7" id="KW-1185">Reference proteome</keyword>
<keyword evidence="4" id="KW-0804">Transcription</keyword>
<dbReference type="EMBL" id="CP020465">
    <property type="protein sequence ID" value="ASP48869.1"/>
    <property type="molecule type" value="Genomic_DNA"/>
</dbReference>
<protein>
    <submittedName>
        <fullName evidence="6">LysR family transcriptional regulator</fullName>
    </submittedName>
</protein>
<comment type="similarity">
    <text evidence="1">Belongs to the LysR transcriptional regulatory family.</text>
</comment>
<gene>
    <name evidence="6" type="ORF">B5D82_14495</name>
</gene>
<dbReference type="CDD" id="cd08422">
    <property type="entry name" value="PBP2_CrgA_like"/>
    <property type="match status" value="1"/>
</dbReference>
<accession>A0A222GAF7</accession>
<evidence type="ECO:0000256" key="2">
    <source>
        <dbReference type="ARBA" id="ARBA00023015"/>
    </source>
</evidence>
<dbReference type="KEGG" id="cber:B5D82_14495"/>
<dbReference type="InterPro" id="IPR000847">
    <property type="entry name" value="LysR_HTH_N"/>
</dbReference>
<keyword evidence="3" id="KW-0238">DNA-binding</keyword>
<feature type="domain" description="HTH lysR-type" evidence="5">
    <location>
        <begin position="5"/>
        <end position="62"/>
    </location>
</feature>
<keyword evidence="2" id="KW-0805">Transcription regulation</keyword>
<evidence type="ECO:0000256" key="1">
    <source>
        <dbReference type="ARBA" id="ARBA00009437"/>
    </source>
</evidence>
<dbReference type="InterPro" id="IPR036390">
    <property type="entry name" value="WH_DNA-bd_sf"/>
</dbReference>
<dbReference type="PANTHER" id="PTHR30537">
    <property type="entry name" value="HTH-TYPE TRANSCRIPTIONAL REGULATOR"/>
    <property type="match status" value="1"/>
</dbReference>
<dbReference type="Pfam" id="PF00126">
    <property type="entry name" value="HTH_1"/>
    <property type="match status" value="1"/>
</dbReference>
<dbReference type="InterPro" id="IPR036388">
    <property type="entry name" value="WH-like_DNA-bd_sf"/>
</dbReference>
<dbReference type="GO" id="GO:0003700">
    <property type="term" value="F:DNA-binding transcription factor activity"/>
    <property type="evidence" value="ECO:0007669"/>
    <property type="project" value="InterPro"/>
</dbReference>
<dbReference type="AlphaFoldDB" id="A0A222GAF7"/>
<organism evidence="6 7">
    <name type="scientific">Cognaticolwellia beringensis</name>
    <dbReference type="NCBI Taxonomy" id="1967665"/>
    <lineage>
        <taxon>Bacteria</taxon>
        <taxon>Pseudomonadati</taxon>
        <taxon>Pseudomonadota</taxon>
        <taxon>Gammaproteobacteria</taxon>
        <taxon>Alteromonadales</taxon>
        <taxon>Colwelliaceae</taxon>
        <taxon>Cognaticolwellia</taxon>
    </lineage>
</organism>
<evidence type="ECO:0000313" key="7">
    <source>
        <dbReference type="Proteomes" id="UP000202259"/>
    </source>
</evidence>
<dbReference type="SUPFAM" id="SSF53850">
    <property type="entry name" value="Periplasmic binding protein-like II"/>
    <property type="match status" value="1"/>
</dbReference>
<dbReference type="PANTHER" id="PTHR30537:SF5">
    <property type="entry name" value="HTH-TYPE TRANSCRIPTIONAL ACTIVATOR TTDR-RELATED"/>
    <property type="match status" value="1"/>
</dbReference>
<dbReference type="Gene3D" id="3.40.190.290">
    <property type="match status" value="1"/>
</dbReference>
<name>A0A222GAF7_9GAMM</name>
<evidence type="ECO:0000259" key="5">
    <source>
        <dbReference type="PROSITE" id="PS50931"/>
    </source>
</evidence>
<dbReference type="OrthoDB" id="9815676at2"/>
<dbReference type="PROSITE" id="PS50931">
    <property type="entry name" value="HTH_LYSR"/>
    <property type="match status" value="1"/>
</dbReference>
<dbReference type="Gene3D" id="1.10.10.10">
    <property type="entry name" value="Winged helix-like DNA-binding domain superfamily/Winged helix DNA-binding domain"/>
    <property type="match status" value="1"/>
</dbReference>
<dbReference type="InterPro" id="IPR058163">
    <property type="entry name" value="LysR-type_TF_proteobact-type"/>
</dbReference>
<sequence length="295" mass="34787">MKSNYSLDDLRCFCAIVKLGSFKRASESLAMPLSTLSRRIRQLEKDLHLRLLNRDAHRVTLTHTGEQYYKRYCTLFDELNCIALELSEDKEQPKGKIKISAPIYLGKHLLSDIFCNFLLQYPEIQLDLRFSNDLIDVEEQAIDIAFRIRNPTIDDWIVRQLKFTRNLLCCHPSQIFEHITHPEQLEEFSKITCIGLVPWQLENQLTGEKCNYQPSNLIRLEVDEIQMVTYAVKKGLGISYIPDYIALPMIEQGQLKRILPNWQSEEQTFSMHYRDRKNMPLRVRLFIDYTLQHFT</sequence>
<dbReference type="GO" id="GO:0043565">
    <property type="term" value="F:sequence-specific DNA binding"/>
    <property type="evidence" value="ECO:0007669"/>
    <property type="project" value="TreeGrafter"/>
</dbReference>